<accession>A0A0K1YB54</accession>
<dbReference type="EMBL" id="KT322179">
    <property type="protein sequence ID" value="AKY04360.1"/>
    <property type="molecule type" value="Genomic_DNA"/>
</dbReference>
<reference evidence="1" key="1">
    <citation type="journal article" date="2015" name="BMC Genomics">
        <title>Diversity of the cell-wall associated genomic island of the archaeon Haloquadratum walsbyi.</title>
        <authorList>
            <person name="Martin-Cuadrado A.B."/>
            <person name="Pasic L."/>
            <person name="Rodriguez-Valera F."/>
        </authorList>
    </citation>
    <scope>NUCLEOTIDE SEQUENCE</scope>
</reference>
<protein>
    <submittedName>
        <fullName evidence="1">Transposase</fullName>
    </submittedName>
</protein>
<name>A0A0K1YB54_9EURY</name>
<sequence>MVGTLVPRGKAGVFALTFYNQFDRLTQAINDGNCQVGIAEAICQNGGEELHITVTNETAEVDAKITADTIIGVDINEDCVALAALTESGIEDSMIIDYPEIKGERHRYFTMQKRIREVGQTFFNDMFRNNEQRFVHDQLHTVTARGRVDSTVRQFCNFL</sequence>
<evidence type="ECO:0000313" key="1">
    <source>
        <dbReference type="EMBL" id="AKY04360.1"/>
    </source>
</evidence>
<proteinExistence type="predicted"/>
<organism evidence="1">
    <name type="scientific">uncultured haloarchaeon</name>
    <dbReference type="NCBI Taxonomy" id="160804"/>
    <lineage>
        <taxon>Archaea</taxon>
        <taxon>Methanobacteriati</taxon>
        <taxon>Methanobacteriota</taxon>
        <taxon>Stenosarchaea group</taxon>
        <taxon>Halobacteria</taxon>
        <taxon>Halobacteriales</taxon>
        <taxon>Halobacteriaceae</taxon>
        <taxon>environmental samples</taxon>
    </lineage>
</organism>
<dbReference type="AlphaFoldDB" id="A0A0K1YB54"/>